<evidence type="ECO:0000256" key="2">
    <source>
        <dbReference type="SAM" id="Phobius"/>
    </source>
</evidence>
<comment type="caution">
    <text evidence="4">The sequence shown here is derived from an EMBL/GenBank/DDBJ whole genome shotgun (WGS) entry which is preliminary data.</text>
</comment>
<keyword evidence="2" id="KW-0812">Transmembrane</keyword>
<organism evidence="4 5">
    <name type="scientific">Kipferlia bialata</name>
    <dbReference type="NCBI Taxonomy" id="797122"/>
    <lineage>
        <taxon>Eukaryota</taxon>
        <taxon>Metamonada</taxon>
        <taxon>Carpediemonas-like organisms</taxon>
        <taxon>Kipferlia</taxon>
    </lineage>
</organism>
<keyword evidence="2" id="KW-0472">Membrane</keyword>
<dbReference type="Proteomes" id="UP000265618">
    <property type="component" value="Unassembled WGS sequence"/>
</dbReference>
<proteinExistence type="predicted"/>
<dbReference type="PROSITE" id="PS50833">
    <property type="entry name" value="BRIX"/>
    <property type="match status" value="1"/>
</dbReference>
<accession>A0A9K3D6V6</accession>
<dbReference type="GO" id="GO:0006364">
    <property type="term" value="P:rRNA processing"/>
    <property type="evidence" value="ECO:0007669"/>
    <property type="project" value="InterPro"/>
</dbReference>
<dbReference type="PANTHER" id="PTHR12661:SF5">
    <property type="entry name" value="SUPPRESSOR OF SWI4 1 HOMOLOG"/>
    <property type="match status" value="1"/>
</dbReference>
<dbReference type="EMBL" id="BDIP01004051">
    <property type="protein sequence ID" value="GIQ88414.1"/>
    <property type="molecule type" value="Genomic_DNA"/>
</dbReference>
<evidence type="ECO:0000259" key="3">
    <source>
        <dbReference type="PROSITE" id="PS50833"/>
    </source>
</evidence>
<dbReference type="GO" id="GO:0000027">
    <property type="term" value="P:ribosomal large subunit assembly"/>
    <property type="evidence" value="ECO:0007669"/>
    <property type="project" value="TreeGrafter"/>
</dbReference>
<dbReference type="GO" id="GO:0019843">
    <property type="term" value="F:rRNA binding"/>
    <property type="evidence" value="ECO:0007669"/>
    <property type="project" value="InterPro"/>
</dbReference>
<evidence type="ECO:0000313" key="5">
    <source>
        <dbReference type="Proteomes" id="UP000265618"/>
    </source>
</evidence>
<evidence type="ECO:0000313" key="4">
    <source>
        <dbReference type="EMBL" id="GIQ88414.1"/>
    </source>
</evidence>
<reference evidence="4 5" key="1">
    <citation type="journal article" date="2018" name="PLoS ONE">
        <title>The draft genome of Kipferlia bialata reveals reductive genome evolution in fornicate parasites.</title>
        <authorList>
            <person name="Tanifuji G."/>
            <person name="Takabayashi S."/>
            <person name="Kume K."/>
            <person name="Takagi M."/>
            <person name="Nakayama T."/>
            <person name="Kamikawa R."/>
            <person name="Inagaki Y."/>
            <person name="Hashimoto T."/>
        </authorList>
    </citation>
    <scope>NUCLEOTIDE SEQUENCE [LARGE SCALE GENOMIC DNA]</scope>
    <source>
        <strain evidence="4">NY0173</strain>
    </source>
</reference>
<dbReference type="InterPro" id="IPR007109">
    <property type="entry name" value="Brix"/>
</dbReference>
<dbReference type="SMART" id="SM00879">
    <property type="entry name" value="Brix"/>
    <property type="match status" value="1"/>
</dbReference>
<feature type="region of interest" description="Disordered" evidence="1">
    <location>
        <begin position="146"/>
        <end position="179"/>
    </location>
</feature>
<gene>
    <name evidence="4" type="ORF">KIPB_010660</name>
</gene>
<dbReference type="Pfam" id="PF04427">
    <property type="entry name" value="Brix"/>
    <property type="match status" value="1"/>
</dbReference>
<protein>
    <recommendedName>
        <fullName evidence="3">Brix domain-containing protein</fullName>
    </recommendedName>
</protein>
<dbReference type="OrthoDB" id="10261452at2759"/>
<dbReference type="InterPro" id="IPR045112">
    <property type="entry name" value="PPAN-like"/>
</dbReference>
<evidence type="ECO:0000256" key="1">
    <source>
        <dbReference type="SAM" id="MobiDB-lite"/>
    </source>
</evidence>
<feature type="domain" description="Brix" evidence="3">
    <location>
        <begin position="22"/>
        <end position="308"/>
    </location>
</feature>
<feature type="transmembrane region" description="Helical" evidence="2">
    <location>
        <begin position="66"/>
        <end position="85"/>
    </location>
</feature>
<name>A0A9K3D6V6_9EUKA</name>
<sequence length="407" mass="44915">MGGHRRRKKRTHVVDESEKKEPVSFIFSRGQVGKGAQYLVGDLRNVMQPNANTALKVKKSNKLRDFIAIAGPLGVTHLMVLGSSGQQTTLRIIRMPQGPTVTFTLDRYCTAAEVCSMINGTPASDGAKRHPPLLILAGFNNTGTAQKKESVAADGEEGEGEGEGEAAKEGAASGKDQSRQLQMLRLVATTLKHMLPPFDPATTSLSSLRRALLFQHRGDGVIDLREYAVTLTDTSVSSELISDLTKKKVPDLGGYETISSAFEGFDGANSVGGMQGEAGHIEKDRVKLTECGPRLRMRVLKVEGGITSGPVLYHRLSQYSAAQVAGLEIKARESKRRLENEARRNVVRVAVRRKKEAERADKKRLREQMKSDERTLTHYQHEDTLHRMERKNQQMITTEEAELSDDQ</sequence>
<keyword evidence="2" id="KW-1133">Transmembrane helix</keyword>
<dbReference type="GO" id="GO:0030687">
    <property type="term" value="C:preribosome, large subunit precursor"/>
    <property type="evidence" value="ECO:0007669"/>
    <property type="project" value="TreeGrafter"/>
</dbReference>
<dbReference type="PANTHER" id="PTHR12661">
    <property type="entry name" value="PETER PAN-RELATED"/>
    <property type="match status" value="1"/>
</dbReference>
<feature type="compositionally biased region" description="Basic and acidic residues" evidence="1">
    <location>
        <begin position="355"/>
        <end position="392"/>
    </location>
</feature>
<dbReference type="AlphaFoldDB" id="A0A9K3D6V6"/>
<keyword evidence="5" id="KW-1185">Reference proteome</keyword>
<feature type="region of interest" description="Disordered" evidence="1">
    <location>
        <begin position="354"/>
        <end position="407"/>
    </location>
</feature>
<feature type="compositionally biased region" description="Acidic residues" evidence="1">
    <location>
        <begin position="154"/>
        <end position="164"/>
    </location>
</feature>